<dbReference type="EMBL" id="QXIR01000021">
    <property type="protein sequence ID" value="RIW31625.1"/>
    <property type="molecule type" value="Genomic_DNA"/>
</dbReference>
<dbReference type="PANTHER" id="PTHR30269">
    <property type="entry name" value="TRANSMEMBRANE PROTEIN YFCA"/>
    <property type="match status" value="1"/>
</dbReference>
<keyword evidence="6 8" id="KW-1133">Transmembrane helix</keyword>
<dbReference type="Pfam" id="PF01925">
    <property type="entry name" value="TauE"/>
    <property type="match status" value="1"/>
</dbReference>
<evidence type="ECO:0000256" key="1">
    <source>
        <dbReference type="ARBA" id="ARBA00004651"/>
    </source>
</evidence>
<feature type="transmembrane region" description="Helical" evidence="8">
    <location>
        <begin position="186"/>
        <end position="204"/>
    </location>
</feature>
<gene>
    <name evidence="9" type="ORF">D3H55_15140</name>
</gene>
<evidence type="ECO:0000313" key="9">
    <source>
        <dbReference type="EMBL" id="RIW31625.1"/>
    </source>
</evidence>
<feature type="transmembrane region" description="Helical" evidence="8">
    <location>
        <begin position="98"/>
        <end position="116"/>
    </location>
</feature>
<feature type="transmembrane region" description="Helical" evidence="8">
    <location>
        <begin position="42"/>
        <end position="60"/>
    </location>
</feature>
<evidence type="ECO:0000256" key="4">
    <source>
        <dbReference type="ARBA" id="ARBA00022475"/>
    </source>
</evidence>
<feature type="transmembrane region" description="Helical" evidence="8">
    <location>
        <begin position="72"/>
        <end position="92"/>
    </location>
</feature>
<evidence type="ECO:0000256" key="8">
    <source>
        <dbReference type="RuleBase" id="RU363041"/>
    </source>
</evidence>
<comment type="similarity">
    <text evidence="2 8">Belongs to the 4-toluene sulfonate uptake permease (TSUP) (TC 2.A.102) family.</text>
</comment>
<comment type="caution">
    <text evidence="9">The sequence shown here is derived from an EMBL/GenBank/DDBJ whole genome shotgun (WGS) entry which is preliminary data.</text>
</comment>
<dbReference type="Proteomes" id="UP000265801">
    <property type="component" value="Unassembled WGS sequence"/>
</dbReference>
<evidence type="ECO:0000256" key="3">
    <source>
        <dbReference type="ARBA" id="ARBA00022448"/>
    </source>
</evidence>
<evidence type="ECO:0000256" key="7">
    <source>
        <dbReference type="ARBA" id="ARBA00023136"/>
    </source>
</evidence>
<organism evidence="9 10">
    <name type="scientific">Bacillus salacetis</name>
    <dbReference type="NCBI Taxonomy" id="2315464"/>
    <lineage>
        <taxon>Bacteria</taxon>
        <taxon>Bacillati</taxon>
        <taxon>Bacillota</taxon>
        <taxon>Bacilli</taxon>
        <taxon>Bacillales</taxon>
        <taxon>Bacillaceae</taxon>
        <taxon>Bacillus</taxon>
    </lineage>
</organism>
<evidence type="ECO:0000256" key="6">
    <source>
        <dbReference type="ARBA" id="ARBA00022989"/>
    </source>
</evidence>
<dbReference type="GO" id="GO:0005886">
    <property type="term" value="C:plasma membrane"/>
    <property type="evidence" value="ECO:0007669"/>
    <property type="project" value="UniProtKB-SubCell"/>
</dbReference>
<evidence type="ECO:0000256" key="2">
    <source>
        <dbReference type="ARBA" id="ARBA00009142"/>
    </source>
</evidence>
<dbReference type="RefSeq" id="WP_119548139.1">
    <property type="nucleotide sequence ID" value="NZ_QXIR01000021.1"/>
</dbReference>
<accession>A0A3A1QVU1</accession>
<name>A0A3A1QVU1_9BACI</name>
<protein>
    <recommendedName>
        <fullName evidence="8">Probable membrane transporter protein</fullName>
    </recommendedName>
</protein>
<proteinExistence type="inferred from homology"/>
<dbReference type="PANTHER" id="PTHR30269:SF37">
    <property type="entry name" value="MEMBRANE TRANSPORTER PROTEIN"/>
    <property type="match status" value="1"/>
</dbReference>
<dbReference type="AlphaFoldDB" id="A0A3A1QVU1"/>
<feature type="transmembrane region" description="Helical" evidence="8">
    <location>
        <begin position="216"/>
        <end position="234"/>
    </location>
</feature>
<keyword evidence="3" id="KW-0813">Transport</keyword>
<evidence type="ECO:0000313" key="10">
    <source>
        <dbReference type="Proteomes" id="UP000265801"/>
    </source>
</evidence>
<feature type="transmembrane region" description="Helical" evidence="8">
    <location>
        <begin position="163"/>
        <end position="180"/>
    </location>
</feature>
<keyword evidence="7 8" id="KW-0472">Membrane</keyword>
<evidence type="ECO:0000256" key="5">
    <source>
        <dbReference type="ARBA" id="ARBA00022692"/>
    </source>
</evidence>
<keyword evidence="5 8" id="KW-0812">Transmembrane</keyword>
<keyword evidence="4 8" id="KW-1003">Cell membrane</keyword>
<sequence>MEIAAFILIILVASVLQTSTGFGFSILATPFLLLLFEPAEAVQINLILSFFISGALIMKIRQDIDFGILRRFLVGSAAGLPIGMMVFLVIDISHLKTGVSVLVIALTIMLMLNFRVRQNQKRDMLVGGLSGSFTTSIGMPGPPLLLYFSGTDTQKETIRGTTLAFYLFIYFISLIIQVVFAGTSKVIWISSLWALPLVFLGLYLGQLLFKWINQNVFRIFTYIILLFTGIFLLLDSWGFLNK</sequence>
<comment type="subcellular location">
    <subcellularLocation>
        <location evidence="1 8">Cell membrane</location>
        <topology evidence="1 8">Multi-pass membrane protein</topology>
    </subcellularLocation>
</comment>
<dbReference type="InterPro" id="IPR052017">
    <property type="entry name" value="TSUP"/>
</dbReference>
<keyword evidence="10" id="KW-1185">Reference proteome</keyword>
<dbReference type="OrthoDB" id="7843147at2"/>
<dbReference type="InterPro" id="IPR002781">
    <property type="entry name" value="TM_pro_TauE-like"/>
</dbReference>
<reference evidence="9 10" key="1">
    <citation type="submission" date="2018-09" db="EMBL/GenBank/DDBJ databases">
        <title>Bacillus saliacetes sp. nov., isolated from Thai shrimp paste (Ka-pi).</title>
        <authorList>
            <person name="Daroonpunt R."/>
            <person name="Tanasupawat S."/>
            <person name="Yiamsombut S."/>
        </authorList>
    </citation>
    <scope>NUCLEOTIDE SEQUENCE [LARGE SCALE GENOMIC DNA]</scope>
    <source>
        <strain evidence="9 10">SKP7-4</strain>
    </source>
</reference>